<dbReference type="GO" id="GO:0043093">
    <property type="term" value="P:FtsZ-dependent cytokinesis"/>
    <property type="evidence" value="ECO:0007669"/>
    <property type="project" value="UniProtKB-UniRule"/>
</dbReference>
<dbReference type="Proteomes" id="UP000009080">
    <property type="component" value="Chromosome"/>
</dbReference>
<evidence type="ECO:0000259" key="12">
    <source>
        <dbReference type="PROSITE" id="PS51779"/>
    </source>
</evidence>
<dbReference type="KEGG" id="ttu:TERTU_3046"/>
<feature type="domain" description="POTRA" evidence="12">
    <location>
        <begin position="85"/>
        <end position="154"/>
    </location>
</feature>
<dbReference type="Pfam" id="PF08478">
    <property type="entry name" value="POTRA_1"/>
    <property type="match status" value="1"/>
</dbReference>
<dbReference type="STRING" id="377629.TERTU_3046"/>
<dbReference type="InterPro" id="IPR034746">
    <property type="entry name" value="POTRA"/>
</dbReference>
<name>C5BP31_TERTT</name>
<evidence type="ECO:0000256" key="4">
    <source>
        <dbReference type="ARBA" id="ARBA00022618"/>
    </source>
</evidence>
<dbReference type="InterPro" id="IPR026579">
    <property type="entry name" value="FtsQ"/>
</dbReference>
<dbReference type="InterPro" id="IPR013685">
    <property type="entry name" value="POTRA_FtsQ_type"/>
</dbReference>
<evidence type="ECO:0000256" key="7">
    <source>
        <dbReference type="ARBA" id="ARBA00023136"/>
    </source>
</evidence>
<dbReference type="GO" id="GO:0032153">
    <property type="term" value="C:cell division site"/>
    <property type="evidence" value="ECO:0007669"/>
    <property type="project" value="UniProtKB-UniRule"/>
</dbReference>
<dbReference type="PROSITE" id="PS51779">
    <property type="entry name" value="POTRA"/>
    <property type="match status" value="1"/>
</dbReference>
<gene>
    <name evidence="9 13" type="primary">ftsQ</name>
    <name evidence="13" type="ordered locus">TERTU_3046</name>
</gene>
<dbReference type="InterPro" id="IPR005548">
    <property type="entry name" value="Cell_div_FtsQ/DivIB_C"/>
</dbReference>
<keyword evidence="4 9" id="KW-0132">Cell division</keyword>
<feature type="compositionally biased region" description="Low complexity" evidence="11">
    <location>
        <begin position="25"/>
        <end position="35"/>
    </location>
</feature>
<evidence type="ECO:0000256" key="8">
    <source>
        <dbReference type="ARBA" id="ARBA00023306"/>
    </source>
</evidence>
<evidence type="ECO:0000256" key="5">
    <source>
        <dbReference type="ARBA" id="ARBA00022692"/>
    </source>
</evidence>
<keyword evidence="6 9" id="KW-1133">Transmembrane helix</keyword>
<dbReference type="EMBL" id="CP001614">
    <property type="protein sequence ID" value="ACR13576.1"/>
    <property type="molecule type" value="Genomic_DNA"/>
</dbReference>
<dbReference type="GO" id="GO:0005886">
    <property type="term" value="C:plasma membrane"/>
    <property type="evidence" value="ECO:0007669"/>
    <property type="project" value="UniProtKB-SubCell"/>
</dbReference>
<feature type="coiled-coil region" evidence="10">
    <location>
        <begin position="244"/>
        <end position="271"/>
    </location>
</feature>
<evidence type="ECO:0000256" key="9">
    <source>
        <dbReference type="HAMAP-Rule" id="MF_00911"/>
    </source>
</evidence>
<evidence type="ECO:0000256" key="10">
    <source>
        <dbReference type="SAM" id="Coils"/>
    </source>
</evidence>
<evidence type="ECO:0000313" key="13">
    <source>
        <dbReference type="EMBL" id="ACR13576.1"/>
    </source>
</evidence>
<comment type="subcellular location">
    <subcellularLocation>
        <location evidence="9">Cell inner membrane</location>
        <topology evidence="9">Single-pass type II membrane protein</topology>
    </subcellularLocation>
    <subcellularLocation>
        <location evidence="1">Membrane</location>
    </subcellularLocation>
    <text evidence="9">Localizes to the division septum.</text>
</comment>
<evidence type="ECO:0000256" key="1">
    <source>
        <dbReference type="ARBA" id="ARBA00004370"/>
    </source>
</evidence>
<accession>C5BP31</accession>
<feature type="region of interest" description="Disordered" evidence="11">
    <location>
        <begin position="1"/>
        <end position="40"/>
    </location>
</feature>
<keyword evidence="2 9" id="KW-1003">Cell membrane</keyword>
<dbReference type="InterPro" id="IPR045335">
    <property type="entry name" value="FtsQ_C_sf"/>
</dbReference>
<feature type="transmembrane region" description="Helical" evidence="9">
    <location>
        <begin position="49"/>
        <end position="72"/>
    </location>
</feature>
<reference evidence="13 14" key="1">
    <citation type="journal article" date="2009" name="PLoS ONE">
        <title>The complete genome of Teredinibacter turnerae T7901: an intracellular endosymbiont of marine wood-boring bivalves (shipworms).</title>
        <authorList>
            <person name="Yang J.C."/>
            <person name="Madupu R."/>
            <person name="Durkin A.S."/>
            <person name="Ekborg N.A."/>
            <person name="Pedamallu C.S."/>
            <person name="Hostetler J.B."/>
            <person name="Radune D."/>
            <person name="Toms B.S."/>
            <person name="Henrissat B."/>
            <person name="Coutinho P.M."/>
            <person name="Schwarz S."/>
            <person name="Field L."/>
            <person name="Trindade-Silva A.E."/>
            <person name="Soares C.A.G."/>
            <person name="Elshahawi S."/>
            <person name="Hanora A."/>
            <person name="Schmidt E.W."/>
            <person name="Haygood M.G."/>
            <person name="Posfai J."/>
            <person name="Benner J."/>
            <person name="Madinger C."/>
            <person name="Nove J."/>
            <person name="Anton B."/>
            <person name="Chaudhary K."/>
            <person name="Foster J."/>
            <person name="Holman A."/>
            <person name="Kumar S."/>
            <person name="Lessard P.A."/>
            <person name="Luyten Y.A."/>
            <person name="Slatko B."/>
            <person name="Wood N."/>
            <person name="Wu B."/>
            <person name="Teplitski M."/>
            <person name="Mougous J.D."/>
            <person name="Ward N."/>
            <person name="Eisen J.A."/>
            <person name="Badger J.H."/>
            <person name="Distel D.L."/>
        </authorList>
    </citation>
    <scope>NUCLEOTIDE SEQUENCE [LARGE SCALE GENOMIC DNA]</scope>
    <source>
        <strain evidence="14">ATCC 39867 / T7901</strain>
    </source>
</reference>
<keyword evidence="10" id="KW-0175">Coiled coil</keyword>
<sequence length="293" mass="33283">MKDMKPGTRAQKAKADKNKTGGGRAKAATRGASSKSRVRPSKEPRNWRAFFWPLRFLVMLAFLGVLVFGVNWSKGLHKIQTMVNRPVSSISMKGEFSHLTKDYLQQVVVKQMNGDFVDLDLRSMRAALEAEPWVQTANVRRIWPDRLEISIQEQKPIARWGREGFINAQGRLIDVENNSTLAGLPVFYGPRSKSNEIAQTYLATAEILSASGFGLMGIQVDETLSWRIYLTDNVEIIIGQYDVLEKLNNFLLVYQNNLEEKKDQLARVDMRYDHGMAVSWKPKPDVPQLQASR</sequence>
<evidence type="ECO:0000256" key="11">
    <source>
        <dbReference type="SAM" id="MobiDB-lite"/>
    </source>
</evidence>
<evidence type="ECO:0000313" key="14">
    <source>
        <dbReference type="Proteomes" id="UP000009080"/>
    </source>
</evidence>
<dbReference type="eggNOG" id="COG1589">
    <property type="taxonomic scope" value="Bacteria"/>
</dbReference>
<proteinExistence type="inferred from homology"/>
<organism evidence="13 14">
    <name type="scientific">Teredinibacter turnerae (strain ATCC 39867 / T7901)</name>
    <dbReference type="NCBI Taxonomy" id="377629"/>
    <lineage>
        <taxon>Bacteria</taxon>
        <taxon>Pseudomonadati</taxon>
        <taxon>Pseudomonadota</taxon>
        <taxon>Gammaproteobacteria</taxon>
        <taxon>Cellvibrionales</taxon>
        <taxon>Cellvibrionaceae</taxon>
        <taxon>Teredinibacter</taxon>
    </lineage>
</organism>
<comment type="similarity">
    <text evidence="9">Belongs to the FtsQ/DivIB family. FtsQ subfamily.</text>
</comment>
<evidence type="ECO:0000256" key="2">
    <source>
        <dbReference type="ARBA" id="ARBA00022475"/>
    </source>
</evidence>
<dbReference type="PANTHER" id="PTHR35851:SF1">
    <property type="entry name" value="CELL DIVISION PROTEIN FTSQ"/>
    <property type="match status" value="1"/>
</dbReference>
<evidence type="ECO:0000256" key="6">
    <source>
        <dbReference type="ARBA" id="ARBA00022989"/>
    </source>
</evidence>
<comment type="function">
    <text evidence="9">Essential cell division protein. May link together the upstream cell division proteins, which are predominantly cytoplasmic, with the downstream cell division proteins, which are predominantly periplasmic. May control correct divisome assembly.</text>
</comment>
<dbReference type="HOGENOM" id="CLU_064041_1_1_6"/>
<keyword evidence="3 9" id="KW-0997">Cell inner membrane</keyword>
<protein>
    <recommendedName>
        <fullName evidence="9">Cell division protein FtsQ</fullName>
    </recommendedName>
</protein>
<keyword evidence="8 9" id="KW-0131">Cell cycle</keyword>
<dbReference type="Gene3D" id="3.40.50.11690">
    <property type="entry name" value="Cell division protein FtsQ/DivIB"/>
    <property type="match status" value="1"/>
</dbReference>
<dbReference type="AlphaFoldDB" id="C5BP31"/>
<dbReference type="OrthoDB" id="9790370at2"/>
<keyword evidence="14" id="KW-1185">Reference proteome</keyword>
<keyword evidence="7 9" id="KW-0472">Membrane</keyword>
<keyword evidence="5 9" id="KW-0812">Transmembrane</keyword>
<evidence type="ECO:0000256" key="3">
    <source>
        <dbReference type="ARBA" id="ARBA00022519"/>
    </source>
</evidence>
<dbReference type="PANTHER" id="PTHR35851">
    <property type="entry name" value="CELL DIVISION PROTEIN FTSQ"/>
    <property type="match status" value="1"/>
</dbReference>
<dbReference type="RefSeq" id="WP_015819690.1">
    <property type="nucleotide sequence ID" value="NC_012997.1"/>
</dbReference>
<comment type="subunit">
    <text evidence="9">Part of a complex composed of FtsB, FtsL and FtsQ.</text>
</comment>
<dbReference type="HAMAP" id="MF_00911">
    <property type="entry name" value="FtsQ_subfam"/>
    <property type="match status" value="1"/>
</dbReference>
<dbReference type="GO" id="GO:0090529">
    <property type="term" value="P:cell septum assembly"/>
    <property type="evidence" value="ECO:0007669"/>
    <property type="project" value="InterPro"/>
</dbReference>
<dbReference type="Gene3D" id="3.10.20.310">
    <property type="entry name" value="membrane protein fhac"/>
    <property type="match status" value="1"/>
</dbReference>
<dbReference type="Pfam" id="PF03799">
    <property type="entry name" value="FtsQ_DivIB_C"/>
    <property type="match status" value="1"/>
</dbReference>